<evidence type="ECO:0000313" key="2">
    <source>
        <dbReference type="EMBL" id="PSX43466.1"/>
    </source>
</evidence>
<comment type="caution">
    <text evidence="2">The sequence shown here is derived from an EMBL/GenBank/DDBJ whole genome shotgun (WGS) entry which is preliminary data.</text>
</comment>
<name>A0AAX0YS80_9GAMM</name>
<keyword evidence="1" id="KW-0812">Transmembrane</keyword>
<reference evidence="2 3" key="1">
    <citation type="submission" date="2018-01" db="EMBL/GenBank/DDBJ databases">
        <title>Whole genome sequencing of Histamine producing bacteria.</title>
        <authorList>
            <person name="Butler K."/>
        </authorList>
    </citation>
    <scope>NUCLEOTIDE SEQUENCE [LARGE SCALE GENOMIC DNA]</scope>
    <source>
        <strain evidence="2 3">A1-4</strain>
    </source>
</reference>
<dbReference type="AlphaFoldDB" id="A0AAX0YS80"/>
<feature type="transmembrane region" description="Helical" evidence="1">
    <location>
        <begin position="27"/>
        <end position="52"/>
    </location>
</feature>
<dbReference type="Proteomes" id="UP000240728">
    <property type="component" value="Unassembled WGS sequence"/>
</dbReference>
<keyword evidence="1" id="KW-0472">Membrane</keyword>
<gene>
    <name evidence="2" type="ORF">C0W53_18790</name>
</gene>
<protein>
    <submittedName>
        <fullName evidence="2">Uncharacterized protein</fullName>
    </submittedName>
</protein>
<dbReference type="EMBL" id="PYOZ01000016">
    <property type="protein sequence ID" value="PSX43466.1"/>
    <property type="molecule type" value="Genomic_DNA"/>
</dbReference>
<evidence type="ECO:0000313" key="3">
    <source>
        <dbReference type="Proteomes" id="UP000240728"/>
    </source>
</evidence>
<sequence>MLMVGFIFYLLLGKLQGLYRLFFMAQAFALTIQAADFYAIIKRMFFVFYIFISMKYKVFIKAETIYLQENAVTAHVSGN</sequence>
<proteinExistence type="predicted"/>
<keyword evidence="1" id="KW-1133">Transmembrane helix</keyword>
<organism evidence="2 3">
    <name type="scientific">Photobacterium kishitanii</name>
    <dbReference type="NCBI Taxonomy" id="318456"/>
    <lineage>
        <taxon>Bacteria</taxon>
        <taxon>Pseudomonadati</taxon>
        <taxon>Pseudomonadota</taxon>
        <taxon>Gammaproteobacteria</taxon>
        <taxon>Vibrionales</taxon>
        <taxon>Vibrionaceae</taxon>
        <taxon>Photobacterium</taxon>
    </lineage>
</organism>
<accession>A0AAX0YS80</accession>
<keyword evidence="3" id="KW-1185">Reference proteome</keyword>
<evidence type="ECO:0000256" key="1">
    <source>
        <dbReference type="SAM" id="Phobius"/>
    </source>
</evidence>